<keyword evidence="1" id="KW-0472">Membrane</keyword>
<name>A0A1C3P232_9ACTN</name>
<dbReference type="EMBL" id="FLUV01001658">
    <property type="protein sequence ID" value="SBW23879.1"/>
    <property type="molecule type" value="Genomic_DNA"/>
</dbReference>
<dbReference type="Proteomes" id="UP000199013">
    <property type="component" value="Unassembled WGS sequence"/>
</dbReference>
<feature type="transmembrane region" description="Helical" evidence="1">
    <location>
        <begin position="6"/>
        <end position="25"/>
    </location>
</feature>
<accession>A0A1C3P232</accession>
<organism evidence="2 3">
    <name type="scientific">Candidatus Protofrankia californiensis</name>
    <dbReference type="NCBI Taxonomy" id="1839754"/>
    <lineage>
        <taxon>Bacteria</taxon>
        <taxon>Bacillati</taxon>
        <taxon>Actinomycetota</taxon>
        <taxon>Actinomycetes</taxon>
        <taxon>Frankiales</taxon>
        <taxon>Frankiaceae</taxon>
        <taxon>Protofrankia</taxon>
    </lineage>
</organism>
<keyword evidence="3" id="KW-1185">Reference proteome</keyword>
<keyword evidence="1" id="KW-1133">Transmembrane helix</keyword>
<evidence type="ECO:0000313" key="3">
    <source>
        <dbReference type="Proteomes" id="UP000199013"/>
    </source>
</evidence>
<keyword evidence="1" id="KW-0812">Transmembrane</keyword>
<evidence type="ECO:0000256" key="1">
    <source>
        <dbReference type="SAM" id="Phobius"/>
    </source>
</evidence>
<dbReference type="AlphaFoldDB" id="A0A1C3P232"/>
<proteinExistence type="predicted"/>
<reference evidence="3" key="1">
    <citation type="submission" date="2016-02" db="EMBL/GenBank/DDBJ databases">
        <authorList>
            <person name="Wibberg D."/>
        </authorList>
    </citation>
    <scope>NUCLEOTIDE SEQUENCE [LARGE SCALE GENOMIC DNA]</scope>
</reference>
<gene>
    <name evidence="2" type="ORF">FDG2_3944</name>
</gene>
<protein>
    <submittedName>
        <fullName evidence="2">Putative membrane protein</fullName>
    </submittedName>
</protein>
<sequence length="36" mass="3932">MSEIVLALVAELVSTAVVVLISSVFRRWRTSAARTV</sequence>
<evidence type="ECO:0000313" key="2">
    <source>
        <dbReference type="EMBL" id="SBW23879.1"/>
    </source>
</evidence>